<reference evidence="2 3" key="1">
    <citation type="journal article" date="2019" name="Int. J. Syst. Evol. Microbiol.">
        <title>The Global Catalogue of Microorganisms (GCM) 10K type strain sequencing project: providing services to taxonomists for standard genome sequencing and annotation.</title>
        <authorList>
            <consortium name="The Broad Institute Genomics Platform"/>
            <consortium name="The Broad Institute Genome Sequencing Center for Infectious Disease"/>
            <person name="Wu L."/>
            <person name="Ma J."/>
        </authorList>
    </citation>
    <scope>NUCLEOTIDE SEQUENCE [LARGE SCALE GENOMIC DNA]</scope>
    <source>
        <strain evidence="2 3">CGMCC 1.12562</strain>
    </source>
</reference>
<keyword evidence="3" id="KW-1185">Reference proteome</keyword>
<accession>A0ABD5NGZ9</accession>
<feature type="region of interest" description="Disordered" evidence="1">
    <location>
        <begin position="1"/>
        <end position="25"/>
    </location>
</feature>
<feature type="compositionally biased region" description="Basic and acidic residues" evidence="1">
    <location>
        <begin position="13"/>
        <end position="25"/>
    </location>
</feature>
<evidence type="ECO:0000256" key="1">
    <source>
        <dbReference type="SAM" id="MobiDB-lite"/>
    </source>
</evidence>
<dbReference type="Proteomes" id="UP001595660">
    <property type="component" value="Unassembled WGS sequence"/>
</dbReference>
<sequence>METLADVVGSLDDPDRPAVRAGRVHDARETRSRIYKTGNALRHRGVREDAGVAILDVAAPQAIHAFFGAALLGSTVRFGPDRVVESRVLAGPTERLGEYDLPPGGQRVGWGSPPADPSWMHFERDVWSENPAFPEPDVTAATGVLPGVTHGELVAAAESVAAELDGEDVVAVRAPLSHPGTVAAGVVAPLVAGASVLLPSDGETGTVAVTTGDAPEERAILPDDAAPE</sequence>
<evidence type="ECO:0000313" key="3">
    <source>
        <dbReference type="Proteomes" id="UP001595660"/>
    </source>
</evidence>
<evidence type="ECO:0000313" key="2">
    <source>
        <dbReference type="EMBL" id="MFC3478593.1"/>
    </source>
</evidence>
<dbReference type="SUPFAM" id="SSF56801">
    <property type="entry name" value="Acetyl-CoA synthetase-like"/>
    <property type="match status" value="1"/>
</dbReference>
<name>A0ABD5NGZ9_9EURY</name>
<evidence type="ECO:0008006" key="4">
    <source>
        <dbReference type="Google" id="ProtNLM"/>
    </source>
</evidence>
<organism evidence="2 3">
    <name type="scientific">Halobacterium litoreum</name>
    <dbReference type="NCBI Taxonomy" id="2039234"/>
    <lineage>
        <taxon>Archaea</taxon>
        <taxon>Methanobacteriati</taxon>
        <taxon>Methanobacteriota</taxon>
        <taxon>Stenosarchaea group</taxon>
        <taxon>Halobacteria</taxon>
        <taxon>Halobacteriales</taxon>
        <taxon>Halobacteriaceae</taxon>
        <taxon>Halobacterium</taxon>
    </lineage>
</organism>
<proteinExistence type="predicted"/>
<dbReference type="Gene3D" id="3.40.50.12780">
    <property type="entry name" value="N-terminal domain of ligase-like"/>
    <property type="match status" value="1"/>
</dbReference>
<protein>
    <recommendedName>
        <fullName evidence="4">Acetyl-CoA synthetase</fullName>
    </recommendedName>
</protein>
<dbReference type="EMBL" id="JBHRWN010000002">
    <property type="protein sequence ID" value="MFC3478593.1"/>
    <property type="molecule type" value="Genomic_DNA"/>
</dbReference>
<dbReference type="AlphaFoldDB" id="A0ABD5NGZ9"/>
<comment type="caution">
    <text evidence="2">The sequence shown here is derived from an EMBL/GenBank/DDBJ whole genome shotgun (WGS) entry which is preliminary data.</text>
</comment>
<gene>
    <name evidence="2" type="ORF">ACFOKC_12750</name>
</gene>
<dbReference type="InterPro" id="IPR042099">
    <property type="entry name" value="ANL_N_sf"/>
</dbReference>
<dbReference type="RefSeq" id="WP_232570116.1">
    <property type="nucleotide sequence ID" value="NZ_CP089466.1"/>
</dbReference>
<dbReference type="GeneID" id="69118397"/>